<name>A0A4P9USU5_METBY</name>
<dbReference type="CDD" id="cd00038">
    <property type="entry name" value="CAP_ED"/>
    <property type="match status" value="1"/>
</dbReference>
<dbReference type="AlphaFoldDB" id="A0A4P9USU5"/>
<dbReference type="FunFam" id="1.10.10.10:FF:000028">
    <property type="entry name" value="Fumarate/nitrate reduction transcriptional regulator Fnr"/>
    <property type="match status" value="1"/>
</dbReference>
<dbReference type="Gene3D" id="2.60.120.10">
    <property type="entry name" value="Jelly Rolls"/>
    <property type="match status" value="1"/>
</dbReference>
<feature type="domain" description="Cyclic nucleotide-binding" evidence="4">
    <location>
        <begin position="24"/>
        <end position="108"/>
    </location>
</feature>
<dbReference type="GO" id="GO:0003700">
    <property type="term" value="F:DNA-binding transcription factor activity"/>
    <property type="evidence" value="ECO:0007669"/>
    <property type="project" value="TreeGrafter"/>
</dbReference>
<dbReference type="SUPFAM" id="SSF51206">
    <property type="entry name" value="cAMP-binding domain-like"/>
    <property type="match status" value="1"/>
</dbReference>
<dbReference type="PANTHER" id="PTHR24567:SF75">
    <property type="entry name" value="FUMARATE AND NITRATE REDUCTION REGULATORY PROTEIN"/>
    <property type="match status" value="1"/>
</dbReference>
<keyword evidence="3" id="KW-0804">Transcription</keyword>
<dbReference type="InterPro" id="IPR014710">
    <property type="entry name" value="RmlC-like_jellyroll"/>
</dbReference>
<dbReference type="GO" id="GO:0005829">
    <property type="term" value="C:cytosol"/>
    <property type="evidence" value="ECO:0007669"/>
    <property type="project" value="TreeGrafter"/>
</dbReference>
<organism evidence="6 7">
    <name type="scientific">Methylotuvimicrobium buryatense</name>
    <name type="common">Methylomicrobium buryatense</name>
    <dbReference type="NCBI Taxonomy" id="95641"/>
    <lineage>
        <taxon>Bacteria</taxon>
        <taxon>Pseudomonadati</taxon>
        <taxon>Pseudomonadota</taxon>
        <taxon>Gammaproteobacteria</taxon>
        <taxon>Methylococcales</taxon>
        <taxon>Methylococcaceae</taxon>
        <taxon>Methylotuvimicrobium</taxon>
    </lineage>
</organism>
<evidence type="ECO:0000313" key="6">
    <source>
        <dbReference type="EMBL" id="QCW84619.1"/>
    </source>
</evidence>
<keyword evidence="1" id="KW-0805">Transcription regulation</keyword>
<gene>
    <name evidence="6" type="ORF">EQU24_22025</name>
</gene>
<evidence type="ECO:0000313" key="7">
    <source>
        <dbReference type="Proteomes" id="UP000305881"/>
    </source>
</evidence>
<protein>
    <submittedName>
        <fullName evidence="6">Cyclic nucleotide-binding domain-containing protein</fullName>
    </submittedName>
</protein>
<dbReference type="InterPro" id="IPR018490">
    <property type="entry name" value="cNMP-bd_dom_sf"/>
</dbReference>
<evidence type="ECO:0000256" key="1">
    <source>
        <dbReference type="ARBA" id="ARBA00023015"/>
    </source>
</evidence>
<dbReference type="SUPFAM" id="SSF46785">
    <property type="entry name" value="Winged helix' DNA-binding domain"/>
    <property type="match status" value="1"/>
</dbReference>
<dbReference type="OrthoDB" id="7643467at2"/>
<evidence type="ECO:0000259" key="5">
    <source>
        <dbReference type="PROSITE" id="PS51063"/>
    </source>
</evidence>
<dbReference type="PROSITE" id="PS51063">
    <property type="entry name" value="HTH_CRP_2"/>
    <property type="match status" value="1"/>
</dbReference>
<dbReference type="PANTHER" id="PTHR24567">
    <property type="entry name" value="CRP FAMILY TRANSCRIPTIONAL REGULATORY PROTEIN"/>
    <property type="match status" value="1"/>
</dbReference>
<dbReference type="SMART" id="SM00419">
    <property type="entry name" value="HTH_CRP"/>
    <property type="match status" value="1"/>
</dbReference>
<dbReference type="InterPro" id="IPR000595">
    <property type="entry name" value="cNMP-bd_dom"/>
</dbReference>
<dbReference type="PROSITE" id="PS50042">
    <property type="entry name" value="CNMP_BINDING_3"/>
    <property type="match status" value="1"/>
</dbReference>
<feature type="domain" description="HTH crp-type" evidence="5">
    <location>
        <begin position="158"/>
        <end position="231"/>
    </location>
</feature>
<dbReference type="SMART" id="SM00100">
    <property type="entry name" value="cNMP"/>
    <property type="match status" value="1"/>
</dbReference>
<dbReference type="InterPro" id="IPR050397">
    <property type="entry name" value="Env_Response_Regulators"/>
</dbReference>
<dbReference type="CDD" id="cd00092">
    <property type="entry name" value="HTH_CRP"/>
    <property type="match status" value="1"/>
</dbReference>
<dbReference type="Proteomes" id="UP000305881">
    <property type="component" value="Chromosome"/>
</dbReference>
<dbReference type="EMBL" id="CP035467">
    <property type="protein sequence ID" value="QCW84619.1"/>
    <property type="molecule type" value="Genomic_DNA"/>
</dbReference>
<reference evidence="7" key="1">
    <citation type="journal article" date="2019" name="J. Bacteriol.">
        <title>A Mutagenic Screen Identifies a TonB-Dependent Receptor Required for the Lanthanide Metal Switch in the Type I Methanotroph 'Methylotuvimicrobium buryatense' 5GB1C.</title>
        <authorList>
            <person name="Groom J.D."/>
            <person name="Ford S.M."/>
            <person name="Pesesky M.W."/>
            <person name="Lidstrom M.E."/>
        </authorList>
    </citation>
    <scope>NUCLEOTIDE SEQUENCE [LARGE SCALE GENOMIC DNA]</scope>
    <source>
        <strain evidence="7">5GB1C</strain>
    </source>
</reference>
<dbReference type="STRING" id="675511.GCA_000341735_03021"/>
<evidence type="ECO:0000256" key="3">
    <source>
        <dbReference type="ARBA" id="ARBA00023163"/>
    </source>
</evidence>
<proteinExistence type="predicted"/>
<evidence type="ECO:0000259" key="4">
    <source>
        <dbReference type="PROSITE" id="PS50042"/>
    </source>
</evidence>
<dbReference type="KEGG" id="mbur:EQU24_22025"/>
<dbReference type="PRINTS" id="PR00034">
    <property type="entry name" value="HTHCRP"/>
</dbReference>
<dbReference type="Gene3D" id="1.10.10.10">
    <property type="entry name" value="Winged helix-like DNA-binding domain superfamily/Winged helix DNA-binding domain"/>
    <property type="match status" value="1"/>
</dbReference>
<dbReference type="Pfam" id="PF13545">
    <property type="entry name" value="HTH_Crp_2"/>
    <property type="match status" value="1"/>
</dbReference>
<dbReference type="GO" id="GO:0003677">
    <property type="term" value="F:DNA binding"/>
    <property type="evidence" value="ECO:0007669"/>
    <property type="project" value="UniProtKB-KW"/>
</dbReference>
<sequence>MTSTIDYDPYETLCHDCRLVESCLPYGLAKNELKQFATMVKSKPPILSDQYLYRQDDEGRSLYVVKTGSFRGFISSTDGAEQTIGFYLPGELMGFDAFQHGRFTSSSIALETSKVCELPLSQLNELCRLIPSLQTQMLRVLGKEIESDHNQILLLGHRSAKEKMAIFLLKLSHRYNALGFSKTEFNLTMKRQDIANFLGITNETVSRLLTELHQQGIIAINRRNIKINNMNALKVLVEDCY</sequence>
<evidence type="ECO:0000256" key="2">
    <source>
        <dbReference type="ARBA" id="ARBA00023125"/>
    </source>
</evidence>
<accession>A0A4P9USU5</accession>
<dbReference type="InterPro" id="IPR012318">
    <property type="entry name" value="HTH_CRP"/>
</dbReference>
<keyword evidence="2" id="KW-0238">DNA-binding</keyword>
<keyword evidence="7" id="KW-1185">Reference proteome</keyword>
<dbReference type="Pfam" id="PF00027">
    <property type="entry name" value="cNMP_binding"/>
    <property type="match status" value="1"/>
</dbReference>
<dbReference type="InterPro" id="IPR036388">
    <property type="entry name" value="WH-like_DNA-bd_sf"/>
</dbReference>
<dbReference type="InterPro" id="IPR036390">
    <property type="entry name" value="WH_DNA-bd_sf"/>
</dbReference>